<dbReference type="Proteomes" id="UP000283684">
    <property type="component" value="Unassembled WGS sequence"/>
</dbReference>
<protein>
    <submittedName>
        <fullName evidence="6">Uncharacterized protein</fullName>
    </submittedName>
</protein>
<dbReference type="Proteomes" id="UP000441711">
    <property type="component" value="Unassembled WGS sequence"/>
</dbReference>
<evidence type="ECO:0000313" key="6">
    <source>
        <dbReference type="EMBL" id="RGZ51015.1"/>
    </source>
</evidence>
<dbReference type="EMBL" id="WCUQ01000011">
    <property type="protein sequence ID" value="KAB4122088.1"/>
    <property type="molecule type" value="Genomic_DNA"/>
</dbReference>
<evidence type="ECO:0000256" key="1">
    <source>
        <dbReference type="SAM" id="MobiDB-lite"/>
    </source>
</evidence>
<dbReference type="EMBL" id="QSEE01000002">
    <property type="protein sequence ID" value="RGZ51015.1"/>
    <property type="molecule type" value="Genomic_DNA"/>
</dbReference>
<evidence type="ECO:0000313" key="2">
    <source>
        <dbReference type="EMBL" id="KAB4108224.1"/>
    </source>
</evidence>
<gene>
    <name evidence="6" type="ORF">DW988_04265</name>
    <name evidence="5" type="ORF">GAQ34_20040</name>
    <name evidence="2" type="ORF">GAQ70_16170</name>
    <name evidence="3" type="ORF">GAQ72_19740</name>
    <name evidence="4" type="ORF">GAQ75_17935</name>
</gene>
<dbReference type="EMBL" id="WCUA01000032">
    <property type="protein sequence ID" value="KAB4181820.1"/>
    <property type="molecule type" value="Genomic_DNA"/>
</dbReference>
<reference evidence="8 9" key="2">
    <citation type="journal article" date="2019" name="Nat. Med.">
        <title>A library of human gut bacterial isolates paired with longitudinal multiomics data enables mechanistic microbiome research.</title>
        <authorList>
            <person name="Poyet M."/>
            <person name="Groussin M."/>
            <person name="Gibbons S.M."/>
            <person name="Avila-Pacheco J."/>
            <person name="Jiang X."/>
            <person name="Kearney S.M."/>
            <person name="Perrotta A.R."/>
            <person name="Berdy B."/>
            <person name="Zhao S."/>
            <person name="Lieberman T.D."/>
            <person name="Swanson P.K."/>
            <person name="Smith M."/>
            <person name="Roesemann S."/>
            <person name="Alexander J.E."/>
            <person name="Rich S.A."/>
            <person name="Livny J."/>
            <person name="Vlamakis H."/>
            <person name="Clish C."/>
            <person name="Bullock K."/>
            <person name="Deik A."/>
            <person name="Scott J."/>
            <person name="Pierce K.A."/>
            <person name="Xavier R.J."/>
            <person name="Alm E.J."/>
        </authorList>
    </citation>
    <scope>NUCLEOTIDE SEQUENCE [LARGE SCALE GENOMIC DNA]</scope>
    <source>
        <strain evidence="5 11">BIOML-A21</strain>
        <strain evidence="2 10">BIOML-A36</strain>
        <strain evidence="4 9">BIOML-A37</strain>
        <strain evidence="3 8">BIOML-A38</strain>
    </source>
</reference>
<evidence type="ECO:0000313" key="5">
    <source>
        <dbReference type="EMBL" id="KAB4181820.1"/>
    </source>
</evidence>
<name>A0A413NRH9_BACUN</name>
<comment type="caution">
    <text evidence="6">The sequence shown here is derived from an EMBL/GenBank/DDBJ whole genome shotgun (WGS) entry which is preliminary data.</text>
</comment>
<dbReference type="AlphaFoldDB" id="A0A413NRH9"/>
<dbReference type="Proteomes" id="UP000438773">
    <property type="component" value="Unassembled WGS sequence"/>
</dbReference>
<dbReference type="EMBL" id="WCUP01000011">
    <property type="protein sequence ID" value="KAB4108224.1"/>
    <property type="molecule type" value="Genomic_DNA"/>
</dbReference>
<evidence type="ECO:0000313" key="11">
    <source>
        <dbReference type="Proteomes" id="UP000442334"/>
    </source>
</evidence>
<dbReference type="Proteomes" id="UP000442334">
    <property type="component" value="Unassembled WGS sequence"/>
</dbReference>
<dbReference type="Proteomes" id="UP000434462">
    <property type="component" value="Unassembled WGS sequence"/>
</dbReference>
<organism evidence="6 7">
    <name type="scientific">Bacteroides uniformis</name>
    <dbReference type="NCBI Taxonomy" id="820"/>
    <lineage>
        <taxon>Bacteria</taxon>
        <taxon>Pseudomonadati</taxon>
        <taxon>Bacteroidota</taxon>
        <taxon>Bacteroidia</taxon>
        <taxon>Bacteroidales</taxon>
        <taxon>Bacteroidaceae</taxon>
        <taxon>Bacteroides</taxon>
    </lineage>
</organism>
<dbReference type="EMBL" id="WCUR01000126">
    <property type="protein sequence ID" value="KAB4110463.1"/>
    <property type="molecule type" value="Genomic_DNA"/>
</dbReference>
<evidence type="ECO:0000313" key="10">
    <source>
        <dbReference type="Proteomes" id="UP000441711"/>
    </source>
</evidence>
<feature type="region of interest" description="Disordered" evidence="1">
    <location>
        <begin position="1"/>
        <end position="27"/>
    </location>
</feature>
<evidence type="ECO:0000313" key="3">
    <source>
        <dbReference type="EMBL" id="KAB4110463.1"/>
    </source>
</evidence>
<evidence type="ECO:0000313" key="7">
    <source>
        <dbReference type="Proteomes" id="UP000283684"/>
    </source>
</evidence>
<evidence type="ECO:0000313" key="4">
    <source>
        <dbReference type="EMBL" id="KAB4122088.1"/>
    </source>
</evidence>
<proteinExistence type="predicted"/>
<dbReference type="RefSeq" id="WP_117958701.1">
    <property type="nucleotide sequence ID" value="NZ_CAXSUA010000019.1"/>
</dbReference>
<accession>A0A413NRH9</accession>
<evidence type="ECO:0000313" key="9">
    <source>
        <dbReference type="Proteomes" id="UP000438773"/>
    </source>
</evidence>
<evidence type="ECO:0000313" key="8">
    <source>
        <dbReference type="Proteomes" id="UP000434462"/>
    </source>
</evidence>
<reference evidence="6 7" key="1">
    <citation type="submission" date="2018-08" db="EMBL/GenBank/DDBJ databases">
        <title>A genome reference for cultivated species of the human gut microbiota.</title>
        <authorList>
            <person name="Zou Y."/>
            <person name="Xue W."/>
            <person name="Luo G."/>
        </authorList>
    </citation>
    <scope>NUCLEOTIDE SEQUENCE [LARGE SCALE GENOMIC DNA]</scope>
    <source>
        <strain evidence="6 7">AM50-4</strain>
    </source>
</reference>
<sequence>MADKQDIRENAMSGGTPTRLRGLDKNGNSISPTLEEVMNAMGIYTYSFTLAAKEEKDLGDLGYGMYLLASPNNAATAIFAFGSYSKGFVSDAGSNFYCDYTDGTKGVAFGRKTTNGSFFIKNNRSTETYIVLKRIGTL</sequence>